<name>A0A1T0CHD7_9GAMM</name>
<evidence type="ECO:0000313" key="2">
    <source>
        <dbReference type="EMBL" id="OOS21551.1"/>
    </source>
</evidence>
<dbReference type="PANTHER" id="PTHR34383">
    <property type="entry name" value="POLYPHOSPHATE:AMP PHOSPHOTRANSFERASE-RELATED"/>
    <property type="match status" value="1"/>
</dbReference>
<dbReference type="Pfam" id="PF03976">
    <property type="entry name" value="PPK2"/>
    <property type="match status" value="2"/>
</dbReference>
<comment type="caution">
    <text evidence="2">The sequence shown here is derived from an EMBL/GenBank/DDBJ whole genome shotgun (WGS) entry which is preliminary data.</text>
</comment>
<accession>A0A1T0CHD7</accession>
<dbReference type="OrthoDB" id="9775224at2"/>
<dbReference type="AlphaFoldDB" id="A0A1T0CHD7"/>
<keyword evidence="3" id="KW-1185">Reference proteome</keyword>
<sequence>MSKSADKSSLTAQNTLFCPNPLNQFHLSEDELRLALVTTQYALRDALRKTHKTSTKNKKPAKKRPTGLLILVNGMEMSGKGESVSQFRQWVDPRLLKVEATVGKNHDADEPIWQRHTKKLPRHGDVGVYFGNWYADLITTALTKIHNKENWQEYLSNQLNSLADFEADLVNNGTHLLKCWFHVDAQILKKRLHDDLADPIQLYHMDWADTQAVAEFNDIANDMLSQQTDWLVIDGTNAKSTPTMFAHHALHAMQNAVHNRFNGFNRNDVNHFDDHQRRTNTSFVWADVPDRLTTIDDPNMGKSAYKQQLVSKQQQLAKLLRQRGNRHVVFAFEGMDAAGKGGSIKRLVAPLDPREYVIHNINAPMQYELDHPYLWRFWTRLPSSQLEHTNRIVIFDRTWYGRVLVERVEGFASEEEWQRAYAEINRFEADLSQSGTIILKYWLAIDKKEQLKRFKDRKNTPHKHHKITEEDWRNRDKWQDYVQAAADMLARTNSNHAPWHLIATNDKRTARLMVLDDAINRLSKALD</sequence>
<dbReference type="STRING" id="90241.B0682_02370"/>
<dbReference type="InterPro" id="IPR027417">
    <property type="entry name" value="P-loop_NTPase"/>
</dbReference>
<dbReference type="PANTHER" id="PTHR34383:SF3">
    <property type="entry name" value="POLYPHOSPHATE:AMP PHOSPHOTRANSFERASE"/>
    <property type="match status" value="1"/>
</dbReference>
<evidence type="ECO:0000259" key="1">
    <source>
        <dbReference type="Pfam" id="PF03976"/>
    </source>
</evidence>
<feature type="domain" description="Polyphosphate kinase-2-related" evidence="1">
    <location>
        <begin position="302"/>
        <end position="522"/>
    </location>
</feature>
<organism evidence="2 3">
    <name type="scientific">Lwoffella lincolnii</name>
    <dbReference type="NCBI Taxonomy" id="90241"/>
    <lineage>
        <taxon>Bacteria</taxon>
        <taxon>Pseudomonadati</taxon>
        <taxon>Pseudomonadota</taxon>
        <taxon>Gammaproteobacteria</taxon>
        <taxon>Moraxellales</taxon>
        <taxon>Moraxellaceae</taxon>
        <taxon>Lwoffella</taxon>
    </lineage>
</organism>
<dbReference type="RefSeq" id="WP_078306509.1">
    <property type="nucleotide sequence ID" value="NZ_CP147511.1"/>
</dbReference>
<evidence type="ECO:0000313" key="3">
    <source>
        <dbReference type="Proteomes" id="UP000191094"/>
    </source>
</evidence>
<gene>
    <name evidence="2" type="ORF">B0682_02370</name>
</gene>
<dbReference type="EMBL" id="MUYT01000004">
    <property type="protein sequence ID" value="OOS21551.1"/>
    <property type="molecule type" value="Genomic_DNA"/>
</dbReference>
<proteinExistence type="predicted"/>
<dbReference type="Gene3D" id="3.40.50.300">
    <property type="entry name" value="P-loop containing nucleotide triphosphate hydrolases"/>
    <property type="match status" value="2"/>
</dbReference>
<feature type="domain" description="Polyphosphate kinase-2-related" evidence="1">
    <location>
        <begin position="54"/>
        <end position="256"/>
    </location>
</feature>
<dbReference type="SUPFAM" id="SSF52540">
    <property type="entry name" value="P-loop containing nucleoside triphosphate hydrolases"/>
    <property type="match status" value="1"/>
</dbReference>
<protein>
    <submittedName>
        <fullName evidence="2">ATPase</fullName>
    </submittedName>
</protein>
<dbReference type="Proteomes" id="UP000191094">
    <property type="component" value="Unassembled WGS sequence"/>
</dbReference>
<dbReference type="InterPro" id="IPR022488">
    <property type="entry name" value="PPK2-related"/>
</dbReference>
<reference evidence="2 3" key="1">
    <citation type="submission" date="2017-02" db="EMBL/GenBank/DDBJ databases">
        <title>Draft genome sequence of Moraxella lincolnii CCUG 9405T type strain.</title>
        <authorList>
            <person name="Salva-Serra F."/>
            <person name="Engstrom-Jakobsson H."/>
            <person name="Thorell K."/>
            <person name="Jaen-Luchoro D."/>
            <person name="Gonzales-Siles L."/>
            <person name="Karlsson R."/>
            <person name="Yazdan S."/>
            <person name="Boulund F."/>
            <person name="Johnning A."/>
            <person name="Engstrand L."/>
            <person name="Kristiansson E."/>
            <person name="Moore E."/>
        </authorList>
    </citation>
    <scope>NUCLEOTIDE SEQUENCE [LARGE SCALE GENOMIC DNA]</scope>
    <source>
        <strain evidence="2 3">CCUG 9405</strain>
    </source>
</reference>